<evidence type="ECO:0000256" key="6">
    <source>
        <dbReference type="ARBA" id="ARBA00023001"/>
    </source>
</evidence>
<evidence type="ECO:0000256" key="10">
    <source>
        <dbReference type="ARBA" id="ARBA00023157"/>
    </source>
</evidence>
<dbReference type="GO" id="GO:0046872">
    <property type="term" value="F:metal ion binding"/>
    <property type="evidence" value="ECO:0007669"/>
    <property type="project" value="UniProtKB-KW"/>
</dbReference>
<evidence type="ECO:0000256" key="5">
    <source>
        <dbReference type="ARBA" id="ARBA00022729"/>
    </source>
</evidence>
<dbReference type="PANTHER" id="PTHR33353:SF17">
    <property type="entry name" value="ENDO-BETA-1,4-GLUCANASE D"/>
    <property type="match status" value="1"/>
</dbReference>
<keyword evidence="20" id="KW-1185">Reference proteome</keyword>
<feature type="region of interest" description="Disordered" evidence="16">
    <location>
        <begin position="263"/>
        <end position="330"/>
    </location>
</feature>
<dbReference type="Gene3D" id="2.70.50.70">
    <property type="match status" value="1"/>
</dbReference>
<comment type="catalytic activity">
    <reaction evidence="14 15">
        <text>[(1-&gt;4)-beta-D-glucosyl]n+m + reduced acceptor + O2 = 4-dehydro-beta-D-glucosyl-[(1-&gt;4)-beta-D-glucosyl]n-1 + [(1-&gt;4)-beta-D-glucosyl]m + acceptor + H2O.</text>
        <dbReference type="EC" id="1.14.99.56"/>
    </reaction>
</comment>
<keyword evidence="6 15" id="KW-0136">Cellulose degradation</keyword>
<dbReference type="Proteomes" id="UP000326198">
    <property type="component" value="Unassembled WGS sequence"/>
</dbReference>
<evidence type="ECO:0000256" key="15">
    <source>
        <dbReference type="RuleBase" id="RU368122"/>
    </source>
</evidence>
<evidence type="ECO:0000256" key="9">
    <source>
        <dbReference type="ARBA" id="ARBA00023033"/>
    </source>
</evidence>
<evidence type="ECO:0000256" key="4">
    <source>
        <dbReference type="ARBA" id="ARBA00022723"/>
    </source>
</evidence>
<feature type="compositionally biased region" description="Polar residues" evidence="16">
    <location>
        <begin position="263"/>
        <end position="276"/>
    </location>
</feature>
<dbReference type="InterPro" id="IPR000254">
    <property type="entry name" value="CBD"/>
</dbReference>
<evidence type="ECO:0000256" key="16">
    <source>
        <dbReference type="SAM" id="MobiDB-lite"/>
    </source>
</evidence>
<evidence type="ECO:0000313" key="20">
    <source>
        <dbReference type="Proteomes" id="UP000326198"/>
    </source>
</evidence>
<keyword evidence="10 15" id="KW-1015">Disulfide bond</keyword>
<dbReference type="GO" id="GO:0030248">
    <property type="term" value="F:cellulose binding"/>
    <property type="evidence" value="ECO:0007669"/>
    <property type="project" value="UniProtKB-UniRule"/>
</dbReference>
<name>A0A5N7AZZ5_9EURO</name>
<dbReference type="GO" id="GO:0004497">
    <property type="term" value="F:monooxygenase activity"/>
    <property type="evidence" value="ECO:0007669"/>
    <property type="project" value="UniProtKB-KW"/>
</dbReference>
<evidence type="ECO:0000256" key="14">
    <source>
        <dbReference type="ARBA" id="ARBA00045077"/>
    </source>
</evidence>
<dbReference type="GO" id="GO:0005576">
    <property type="term" value="C:extracellular region"/>
    <property type="evidence" value="ECO:0007669"/>
    <property type="project" value="UniProtKB-SubCell"/>
</dbReference>
<keyword evidence="8" id="KW-0186">Copper</keyword>
<dbReference type="PANTHER" id="PTHR33353">
    <property type="entry name" value="PUTATIVE (AFU_ORTHOLOGUE AFUA_1G12560)-RELATED"/>
    <property type="match status" value="1"/>
</dbReference>
<dbReference type="InterPro" id="IPR005103">
    <property type="entry name" value="AA9_LPMO"/>
</dbReference>
<dbReference type="PROSITE" id="PS00562">
    <property type="entry name" value="CBM1_1"/>
    <property type="match status" value="1"/>
</dbReference>
<evidence type="ECO:0000256" key="1">
    <source>
        <dbReference type="ARBA" id="ARBA00001973"/>
    </source>
</evidence>
<comment type="cofactor">
    <cofactor evidence="1">
        <name>Cu(2+)</name>
        <dbReference type="ChEBI" id="CHEBI:29036"/>
    </cofactor>
</comment>
<keyword evidence="9" id="KW-0503">Monooxygenase</keyword>
<keyword evidence="5 17" id="KW-0732">Signal</keyword>
<feature type="domain" description="CBM1" evidence="18">
    <location>
        <begin position="333"/>
        <end position="369"/>
    </location>
</feature>
<dbReference type="InterPro" id="IPR049892">
    <property type="entry name" value="AA9"/>
</dbReference>
<dbReference type="Pfam" id="PF03443">
    <property type="entry name" value="AA9"/>
    <property type="match status" value="1"/>
</dbReference>
<dbReference type="Pfam" id="PF00734">
    <property type="entry name" value="CBM_1"/>
    <property type="match status" value="1"/>
</dbReference>
<dbReference type="GO" id="GO:0030245">
    <property type="term" value="P:cellulose catabolic process"/>
    <property type="evidence" value="ECO:0007669"/>
    <property type="project" value="UniProtKB-UniRule"/>
</dbReference>
<dbReference type="EC" id="1.14.99.56" evidence="15"/>
<dbReference type="AlphaFoldDB" id="A0A5N7AZZ5"/>
<evidence type="ECO:0000256" key="8">
    <source>
        <dbReference type="ARBA" id="ARBA00023008"/>
    </source>
</evidence>
<dbReference type="CDD" id="cd21175">
    <property type="entry name" value="LPMO_AA9"/>
    <property type="match status" value="1"/>
</dbReference>
<keyword evidence="3 15" id="KW-0964">Secreted</keyword>
<comment type="domain">
    <text evidence="15">Has a modular structure: an endo-beta-1,4-glucanase catalytic module at the N-terminus, a linker rich in serines and threonines, and a C-terminal carbohydrate-binding module (CBM).</text>
</comment>
<evidence type="ECO:0000256" key="17">
    <source>
        <dbReference type="SAM" id="SignalP"/>
    </source>
</evidence>
<accession>A0A5N7AZZ5</accession>
<feature type="chain" id="PRO_5025058536" description="AA9 family lytic polysaccharide monooxygenase" evidence="17">
    <location>
        <begin position="21"/>
        <end position="371"/>
    </location>
</feature>
<evidence type="ECO:0000256" key="3">
    <source>
        <dbReference type="ARBA" id="ARBA00022525"/>
    </source>
</evidence>
<comment type="similarity">
    <text evidence="13">Belongs to the polysaccharide monooxygenase AA9 family.</text>
</comment>
<feature type="compositionally biased region" description="Low complexity" evidence="16">
    <location>
        <begin position="283"/>
        <end position="329"/>
    </location>
</feature>
<gene>
    <name evidence="19" type="ORF">BDV26DRAFT_269071</name>
</gene>
<comment type="subcellular location">
    <subcellularLocation>
        <location evidence="2 15">Secreted</location>
    </subcellularLocation>
</comment>
<dbReference type="InterPro" id="IPR035971">
    <property type="entry name" value="CBD_sf"/>
</dbReference>
<keyword evidence="4" id="KW-0479">Metal-binding</keyword>
<dbReference type="OrthoDB" id="5558646at2759"/>
<keyword evidence="11 15" id="KW-0119">Carbohydrate metabolism</keyword>
<evidence type="ECO:0000256" key="7">
    <source>
        <dbReference type="ARBA" id="ARBA00023002"/>
    </source>
</evidence>
<dbReference type="GO" id="GO:0008810">
    <property type="term" value="F:cellulase activity"/>
    <property type="evidence" value="ECO:0007669"/>
    <property type="project" value="UniProtKB-UniRule"/>
</dbReference>
<evidence type="ECO:0000259" key="18">
    <source>
        <dbReference type="PROSITE" id="PS51164"/>
    </source>
</evidence>
<keyword evidence="7" id="KW-0560">Oxidoreductase</keyword>
<dbReference type="PROSITE" id="PS51164">
    <property type="entry name" value="CBM1_2"/>
    <property type="match status" value="1"/>
</dbReference>
<dbReference type="SMART" id="SM00236">
    <property type="entry name" value="fCBD"/>
    <property type="match status" value="1"/>
</dbReference>
<dbReference type="SUPFAM" id="SSF57180">
    <property type="entry name" value="Cellulose-binding domain"/>
    <property type="match status" value="1"/>
</dbReference>
<evidence type="ECO:0000256" key="12">
    <source>
        <dbReference type="ARBA" id="ARBA00023326"/>
    </source>
</evidence>
<keyword evidence="12 15" id="KW-0624">Polysaccharide degradation</keyword>
<evidence type="ECO:0000313" key="19">
    <source>
        <dbReference type="EMBL" id="KAE8374926.1"/>
    </source>
</evidence>
<proteinExistence type="inferred from homology"/>
<protein>
    <recommendedName>
        <fullName evidence="15">AA9 family lytic polysaccharide monooxygenase</fullName>
        <ecNumber evidence="15">1.14.99.56</ecNumber>
    </recommendedName>
    <alternativeName>
        <fullName evidence="15">Endo-beta-1,4-glucanase</fullName>
    </alternativeName>
    <alternativeName>
        <fullName evidence="15">Glycosyl hydrolase 61 family protein</fullName>
    </alternativeName>
</protein>
<dbReference type="EMBL" id="ML736272">
    <property type="protein sequence ID" value="KAE8374926.1"/>
    <property type="molecule type" value="Genomic_DNA"/>
</dbReference>
<comment type="function">
    <text evidence="15">Lytic polysaccharide monooxygenase (LMPO) that depolymerizes crystalline and amorphous polysaccharides via the oxidation of scissile alpha- or beta-(1-4)-glycosidic bonds, yielding C1 and/or C4 oxidation products. Catalysis by LPMOs requires the reduction of the active-site copper from Cu(II) to Cu(I) by a reducing agent and H(2)O(2) or O(2) as a cosubstrate.</text>
</comment>
<reference evidence="19 20" key="1">
    <citation type="submission" date="2019-04" db="EMBL/GenBank/DDBJ databases">
        <title>Friends and foes A comparative genomics studyof 23 Aspergillus species from section Flavi.</title>
        <authorList>
            <consortium name="DOE Joint Genome Institute"/>
            <person name="Kjaerbolling I."/>
            <person name="Vesth T."/>
            <person name="Frisvad J.C."/>
            <person name="Nybo J.L."/>
            <person name="Theobald S."/>
            <person name="Kildgaard S."/>
            <person name="Isbrandt T."/>
            <person name="Kuo A."/>
            <person name="Sato A."/>
            <person name="Lyhne E.K."/>
            <person name="Kogle M.E."/>
            <person name="Wiebenga A."/>
            <person name="Kun R.S."/>
            <person name="Lubbers R.J."/>
            <person name="Makela M.R."/>
            <person name="Barry K."/>
            <person name="Chovatia M."/>
            <person name="Clum A."/>
            <person name="Daum C."/>
            <person name="Haridas S."/>
            <person name="He G."/>
            <person name="LaButti K."/>
            <person name="Lipzen A."/>
            <person name="Mondo S."/>
            <person name="Riley R."/>
            <person name="Salamov A."/>
            <person name="Simmons B.A."/>
            <person name="Magnuson J.K."/>
            <person name="Henrissat B."/>
            <person name="Mortensen U.H."/>
            <person name="Larsen T.O."/>
            <person name="Devries R.P."/>
            <person name="Grigoriev I.V."/>
            <person name="Machida M."/>
            <person name="Baker S.E."/>
            <person name="Andersen M.R."/>
        </authorList>
    </citation>
    <scope>NUCLEOTIDE SEQUENCE [LARGE SCALE GENOMIC DNA]</scope>
    <source>
        <strain evidence="19 20">IBT 29228</strain>
    </source>
</reference>
<evidence type="ECO:0000256" key="13">
    <source>
        <dbReference type="ARBA" id="ARBA00044502"/>
    </source>
</evidence>
<evidence type="ECO:0000256" key="2">
    <source>
        <dbReference type="ARBA" id="ARBA00004613"/>
    </source>
</evidence>
<feature type="signal peptide" evidence="17">
    <location>
        <begin position="1"/>
        <end position="20"/>
    </location>
</feature>
<organism evidence="19 20">
    <name type="scientific">Aspergillus bertholletiae</name>
    <dbReference type="NCBI Taxonomy" id="1226010"/>
    <lineage>
        <taxon>Eukaryota</taxon>
        <taxon>Fungi</taxon>
        <taxon>Dikarya</taxon>
        <taxon>Ascomycota</taxon>
        <taxon>Pezizomycotina</taxon>
        <taxon>Eurotiomycetes</taxon>
        <taxon>Eurotiomycetidae</taxon>
        <taxon>Eurotiales</taxon>
        <taxon>Aspergillaceae</taxon>
        <taxon>Aspergillus</taxon>
        <taxon>Aspergillus subgen. Circumdati</taxon>
    </lineage>
</organism>
<evidence type="ECO:0000256" key="11">
    <source>
        <dbReference type="ARBA" id="ARBA00023277"/>
    </source>
</evidence>
<sequence length="371" mass="38509">MKSSTFGMLALAAAAKLVSAHTTVHAVWINDVDQGEGNSDSGYIRSPPSNSPLTDVTSKDMTCNVNNKATAKTLEVKAGDKVTFEWHHESRSESDDIIASSHNGPILVYMAPTDKGTAGNGWVKIAEEGYTDGTWAVQNLIKNKGKHSITVPDVAAGEYLFRPEIIALHEGNREGGAQFYMECVQVKVTSSGSKTLPEGVSIPGAYTATDKGILFNIYNSFDSYPIPGPAVWDGASGSSSSPSSASASAPAATSIAPAPSSFTTIAKQPSTTSTEAPATEVPSTDNTPSETTSTTAIVSTTAPATPSTTSAIASSSAAAPTDSAPQPSSNAGGAVKIYYQCGGLNYKGSTQCEEGLTCKQWNPYYHQCLSA</sequence>